<dbReference type="AlphaFoldDB" id="A0A397SJA7"/>
<organism evidence="1 2">
    <name type="scientific">Glomus cerebriforme</name>
    <dbReference type="NCBI Taxonomy" id="658196"/>
    <lineage>
        <taxon>Eukaryota</taxon>
        <taxon>Fungi</taxon>
        <taxon>Fungi incertae sedis</taxon>
        <taxon>Mucoromycota</taxon>
        <taxon>Glomeromycotina</taxon>
        <taxon>Glomeromycetes</taxon>
        <taxon>Glomerales</taxon>
        <taxon>Glomeraceae</taxon>
        <taxon>Glomus</taxon>
    </lineage>
</organism>
<evidence type="ECO:0000313" key="2">
    <source>
        <dbReference type="Proteomes" id="UP000265703"/>
    </source>
</evidence>
<gene>
    <name evidence="1" type="ORF">C1645_831850</name>
</gene>
<proteinExistence type="predicted"/>
<evidence type="ECO:0000313" key="1">
    <source>
        <dbReference type="EMBL" id="RIA84726.1"/>
    </source>
</evidence>
<sequence>MSQVLKKDIELLRYSESQRYSDPLLLDVRGEIFKIINPFHDNELKITENVERERWNERK</sequence>
<dbReference type="EMBL" id="QKYT01000472">
    <property type="protein sequence ID" value="RIA84726.1"/>
    <property type="molecule type" value="Genomic_DNA"/>
</dbReference>
<keyword evidence="2" id="KW-1185">Reference proteome</keyword>
<comment type="caution">
    <text evidence="1">The sequence shown here is derived from an EMBL/GenBank/DDBJ whole genome shotgun (WGS) entry which is preliminary data.</text>
</comment>
<dbReference type="Proteomes" id="UP000265703">
    <property type="component" value="Unassembled WGS sequence"/>
</dbReference>
<accession>A0A397SJA7</accession>
<name>A0A397SJA7_9GLOM</name>
<protein>
    <submittedName>
        <fullName evidence="1">Uncharacterized protein</fullName>
    </submittedName>
</protein>
<reference evidence="1 2" key="1">
    <citation type="submission" date="2018-06" db="EMBL/GenBank/DDBJ databases">
        <title>Comparative genomics reveals the genomic features of Rhizophagus irregularis, R. cerebriforme, R. diaphanum and Gigaspora rosea, and their symbiotic lifestyle signature.</title>
        <authorList>
            <person name="Morin E."/>
            <person name="San Clemente H."/>
            <person name="Chen E.C.H."/>
            <person name="De La Providencia I."/>
            <person name="Hainaut M."/>
            <person name="Kuo A."/>
            <person name="Kohler A."/>
            <person name="Murat C."/>
            <person name="Tang N."/>
            <person name="Roy S."/>
            <person name="Loubradou J."/>
            <person name="Henrissat B."/>
            <person name="Grigoriev I.V."/>
            <person name="Corradi N."/>
            <person name="Roux C."/>
            <person name="Martin F.M."/>
        </authorList>
    </citation>
    <scope>NUCLEOTIDE SEQUENCE [LARGE SCALE GENOMIC DNA]</scope>
    <source>
        <strain evidence="1 2">DAOM 227022</strain>
    </source>
</reference>